<dbReference type="InParanoid" id="G2YPP8"/>
<dbReference type="EMBL" id="FQ790347">
    <property type="protein sequence ID" value="CCD53596.1"/>
    <property type="molecule type" value="Genomic_DNA"/>
</dbReference>
<dbReference type="AlphaFoldDB" id="G2YPP8"/>
<organism evidence="1 2">
    <name type="scientific">Botryotinia fuckeliana (strain T4)</name>
    <name type="common">Noble rot fungus</name>
    <name type="synonym">Botrytis cinerea</name>
    <dbReference type="NCBI Taxonomy" id="999810"/>
    <lineage>
        <taxon>Eukaryota</taxon>
        <taxon>Fungi</taxon>
        <taxon>Dikarya</taxon>
        <taxon>Ascomycota</taxon>
        <taxon>Pezizomycotina</taxon>
        <taxon>Leotiomycetes</taxon>
        <taxon>Helotiales</taxon>
        <taxon>Sclerotiniaceae</taxon>
        <taxon>Botrytis</taxon>
    </lineage>
</organism>
<dbReference type="HOGENOM" id="CLU_3299285_0_0_1"/>
<accession>G2YPP8</accession>
<evidence type="ECO:0000313" key="1">
    <source>
        <dbReference type="EMBL" id="CCD53596.1"/>
    </source>
</evidence>
<reference evidence="2" key="1">
    <citation type="journal article" date="2011" name="PLoS Genet.">
        <title>Genomic analysis of the necrotrophic fungal pathogens Sclerotinia sclerotiorum and Botrytis cinerea.</title>
        <authorList>
            <person name="Amselem J."/>
            <person name="Cuomo C.A."/>
            <person name="van Kan J.A."/>
            <person name="Viaud M."/>
            <person name="Benito E.P."/>
            <person name="Couloux A."/>
            <person name="Coutinho P.M."/>
            <person name="de Vries R.P."/>
            <person name="Dyer P.S."/>
            <person name="Fillinger S."/>
            <person name="Fournier E."/>
            <person name="Gout L."/>
            <person name="Hahn M."/>
            <person name="Kohn L."/>
            <person name="Lapalu N."/>
            <person name="Plummer K.M."/>
            <person name="Pradier J.M."/>
            <person name="Quevillon E."/>
            <person name="Sharon A."/>
            <person name="Simon A."/>
            <person name="ten Have A."/>
            <person name="Tudzynski B."/>
            <person name="Tudzynski P."/>
            <person name="Wincker P."/>
            <person name="Andrew M."/>
            <person name="Anthouard V."/>
            <person name="Beever R.E."/>
            <person name="Beffa R."/>
            <person name="Benoit I."/>
            <person name="Bouzid O."/>
            <person name="Brault B."/>
            <person name="Chen Z."/>
            <person name="Choquer M."/>
            <person name="Collemare J."/>
            <person name="Cotton P."/>
            <person name="Danchin E.G."/>
            <person name="Da Silva C."/>
            <person name="Gautier A."/>
            <person name="Giraud C."/>
            <person name="Giraud T."/>
            <person name="Gonzalez C."/>
            <person name="Grossetete S."/>
            <person name="Guldener U."/>
            <person name="Henrissat B."/>
            <person name="Howlett B.J."/>
            <person name="Kodira C."/>
            <person name="Kretschmer M."/>
            <person name="Lappartient A."/>
            <person name="Leroch M."/>
            <person name="Levis C."/>
            <person name="Mauceli E."/>
            <person name="Neuveglise C."/>
            <person name="Oeser B."/>
            <person name="Pearson M."/>
            <person name="Poulain J."/>
            <person name="Poussereau N."/>
            <person name="Quesneville H."/>
            <person name="Rascle C."/>
            <person name="Schumacher J."/>
            <person name="Segurens B."/>
            <person name="Sexton A."/>
            <person name="Silva E."/>
            <person name="Sirven C."/>
            <person name="Soanes D.M."/>
            <person name="Talbot N.J."/>
            <person name="Templeton M."/>
            <person name="Yandava C."/>
            <person name="Yarden O."/>
            <person name="Zeng Q."/>
            <person name="Rollins J.A."/>
            <person name="Lebrun M.H."/>
            <person name="Dickman M."/>
        </authorList>
    </citation>
    <scope>NUCLEOTIDE SEQUENCE [LARGE SCALE GENOMIC DNA]</scope>
    <source>
        <strain evidence="2">T4</strain>
    </source>
</reference>
<sequence>MKDEIPDHNQNPVALVAESQLNPGVIHSGFFAAVRLSATT</sequence>
<evidence type="ECO:0000313" key="2">
    <source>
        <dbReference type="Proteomes" id="UP000008177"/>
    </source>
</evidence>
<dbReference type="Proteomes" id="UP000008177">
    <property type="component" value="Unplaced contigs"/>
</dbReference>
<name>G2YPP8_BOTF4</name>
<proteinExistence type="predicted"/>
<protein>
    <submittedName>
        <fullName evidence="1">Uncharacterized protein</fullName>
    </submittedName>
</protein>
<gene>
    <name evidence="1" type="ORF">BofuT4_uP136410.1</name>
</gene>